<organism evidence="3 4">
    <name type="scientific">Selenomonas ruminantium</name>
    <dbReference type="NCBI Taxonomy" id="971"/>
    <lineage>
        <taxon>Bacteria</taxon>
        <taxon>Bacillati</taxon>
        <taxon>Bacillota</taxon>
        <taxon>Negativicutes</taxon>
        <taxon>Selenomonadales</taxon>
        <taxon>Selenomonadaceae</taxon>
        <taxon>Selenomonas</taxon>
    </lineage>
</organism>
<dbReference type="GO" id="GO:0019748">
    <property type="term" value="P:secondary metabolic process"/>
    <property type="evidence" value="ECO:0007669"/>
    <property type="project" value="TreeGrafter"/>
</dbReference>
<dbReference type="PANTHER" id="PTHR21240:SF28">
    <property type="entry name" value="ISO-OROTATE DECARBOXYLASE (EUROFUNG)"/>
    <property type="match status" value="1"/>
</dbReference>
<evidence type="ECO:0000313" key="4">
    <source>
        <dbReference type="Proteomes" id="UP000182412"/>
    </source>
</evidence>
<dbReference type="Proteomes" id="UP000182412">
    <property type="component" value="Unassembled WGS sequence"/>
</dbReference>
<sequence>MKRRDFLKVSALGALALLGTGGGLLETAAASPQEVRLPRGRKIDMHAHAMLPSYIEGLQELGIDAAAEEGYPLPKWSETAHLEFMAVAGIDYTVLSQATPHIYNGDEKLSCKVARRINVETAALCQNYPDKFGFVAALPFPAIDGSIEEIAYAMDELGAIGVKVPSNAQGIYLGDERWEKIFAELDRRKALVIVHPSPAPQLPRQGTVTGRVMALYEYPADTTRAMLNLLASGMLERYPRIKLVVPHCGSFLPYMKQRAKAMFAMLAGMKMMEPVDMEKSMGNLYFDLAGDPMPDALDMLLKITNQEHILYGSDYPYVPAPVLLQKKAALDRELAQREWLEQIYCQNSQKLIS</sequence>
<dbReference type="EMBL" id="FNJQ01000045">
    <property type="protein sequence ID" value="SDP73840.1"/>
    <property type="molecule type" value="Genomic_DNA"/>
</dbReference>
<feature type="domain" description="Amidohydrolase-related" evidence="2">
    <location>
        <begin position="43"/>
        <end position="351"/>
    </location>
</feature>
<dbReference type="PROSITE" id="PS51318">
    <property type="entry name" value="TAT"/>
    <property type="match status" value="1"/>
</dbReference>
<dbReference type="OrthoDB" id="9777673at2"/>
<dbReference type="GO" id="GO:0005737">
    <property type="term" value="C:cytoplasm"/>
    <property type="evidence" value="ECO:0007669"/>
    <property type="project" value="TreeGrafter"/>
</dbReference>
<keyword evidence="1" id="KW-0456">Lyase</keyword>
<proteinExistence type="predicted"/>
<name>A0A1H0V5V7_SELRU</name>
<dbReference type="InterPro" id="IPR006680">
    <property type="entry name" value="Amidohydro-rel"/>
</dbReference>
<gene>
    <name evidence="3" type="ORF">SAMN05216366_14522</name>
</gene>
<keyword evidence="3" id="KW-0378">Hydrolase</keyword>
<evidence type="ECO:0000313" key="3">
    <source>
        <dbReference type="EMBL" id="SDP73840.1"/>
    </source>
</evidence>
<evidence type="ECO:0000256" key="1">
    <source>
        <dbReference type="ARBA" id="ARBA00023239"/>
    </source>
</evidence>
<dbReference type="CDD" id="cd01292">
    <property type="entry name" value="metallo-dependent_hydrolases"/>
    <property type="match status" value="1"/>
</dbReference>
<dbReference type="GO" id="GO:0016787">
    <property type="term" value="F:hydrolase activity"/>
    <property type="evidence" value="ECO:0007669"/>
    <property type="project" value="UniProtKB-KW"/>
</dbReference>
<dbReference type="Pfam" id="PF04909">
    <property type="entry name" value="Amidohydro_2"/>
    <property type="match status" value="1"/>
</dbReference>
<evidence type="ECO:0000259" key="2">
    <source>
        <dbReference type="Pfam" id="PF04909"/>
    </source>
</evidence>
<dbReference type="AlphaFoldDB" id="A0A1H0V5V7"/>
<accession>A0A1H0V5V7</accession>
<dbReference type="PANTHER" id="PTHR21240">
    <property type="entry name" value="2-AMINO-3-CARBOXYLMUCONATE-6-SEMIALDEHYDE DECARBOXYLASE"/>
    <property type="match status" value="1"/>
</dbReference>
<dbReference type="InterPro" id="IPR032466">
    <property type="entry name" value="Metal_Hydrolase"/>
</dbReference>
<dbReference type="SUPFAM" id="SSF51556">
    <property type="entry name" value="Metallo-dependent hydrolases"/>
    <property type="match status" value="1"/>
</dbReference>
<dbReference type="GO" id="GO:0016831">
    <property type="term" value="F:carboxy-lyase activity"/>
    <property type="evidence" value="ECO:0007669"/>
    <property type="project" value="InterPro"/>
</dbReference>
<dbReference type="RefSeq" id="WP_074573469.1">
    <property type="nucleotide sequence ID" value="NZ_FNJQ01000045.1"/>
</dbReference>
<reference evidence="3 4" key="1">
    <citation type="submission" date="2016-10" db="EMBL/GenBank/DDBJ databases">
        <authorList>
            <person name="de Groot N.N."/>
        </authorList>
    </citation>
    <scope>NUCLEOTIDE SEQUENCE [LARGE SCALE GENOMIC DNA]</scope>
    <source>
        <strain evidence="3 4">S137</strain>
    </source>
</reference>
<protein>
    <submittedName>
        <fullName evidence="3">Predicted metal-dependent hydrolase, TIM-barrel fold</fullName>
    </submittedName>
</protein>
<dbReference type="Gene3D" id="3.20.20.140">
    <property type="entry name" value="Metal-dependent hydrolases"/>
    <property type="match status" value="1"/>
</dbReference>
<dbReference type="InterPro" id="IPR032465">
    <property type="entry name" value="ACMSD"/>
</dbReference>
<dbReference type="InterPro" id="IPR006311">
    <property type="entry name" value="TAT_signal"/>
</dbReference>